<dbReference type="InterPro" id="IPR046960">
    <property type="entry name" value="PPR_At4g14850-like_plant"/>
</dbReference>
<dbReference type="NCBIfam" id="TIGR00756">
    <property type="entry name" value="PPR"/>
    <property type="match status" value="1"/>
</dbReference>
<dbReference type="PROSITE" id="PS51375">
    <property type="entry name" value="PPR"/>
    <property type="match status" value="1"/>
</dbReference>
<dbReference type="Gene3D" id="1.25.40.10">
    <property type="entry name" value="Tetratricopeptide repeat domain"/>
    <property type="match status" value="1"/>
</dbReference>
<reference evidence="3 4" key="1">
    <citation type="submission" date="2024-08" db="EMBL/GenBank/DDBJ databases">
        <title>Insights into the chromosomal genome structure of Flemingia macrophylla.</title>
        <authorList>
            <person name="Ding Y."/>
            <person name="Zhao Y."/>
            <person name="Bi W."/>
            <person name="Wu M."/>
            <person name="Zhao G."/>
            <person name="Gong Y."/>
            <person name="Li W."/>
            <person name="Zhang P."/>
        </authorList>
    </citation>
    <scope>NUCLEOTIDE SEQUENCE [LARGE SCALE GENOMIC DNA]</scope>
    <source>
        <strain evidence="3">DYQJB</strain>
        <tissue evidence="3">Leaf</tissue>
    </source>
</reference>
<feature type="repeat" description="PPR" evidence="2">
    <location>
        <begin position="86"/>
        <end position="120"/>
    </location>
</feature>
<keyword evidence="1" id="KW-0677">Repeat</keyword>
<organism evidence="3 4">
    <name type="scientific">Flemingia macrophylla</name>
    <dbReference type="NCBI Taxonomy" id="520843"/>
    <lineage>
        <taxon>Eukaryota</taxon>
        <taxon>Viridiplantae</taxon>
        <taxon>Streptophyta</taxon>
        <taxon>Embryophyta</taxon>
        <taxon>Tracheophyta</taxon>
        <taxon>Spermatophyta</taxon>
        <taxon>Magnoliopsida</taxon>
        <taxon>eudicotyledons</taxon>
        <taxon>Gunneridae</taxon>
        <taxon>Pentapetalae</taxon>
        <taxon>rosids</taxon>
        <taxon>fabids</taxon>
        <taxon>Fabales</taxon>
        <taxon>Fabaceae</taxon>
        <taxon>Papilionoideae</taxon>
        <taxon>50 kb inversion clade</taxon>
        <taxon>NPAAA clade</taxon>
        <taxon>indigoferoid/millettioid clade</taxon>
        <taxon>Phaseoleae</taxon>
        <taxon>Flemingia</taxon>
    </lineage>
</organism>
<name>A0ABD1LUQ1_9FABA</name>
<evidence type="ECO:0000313" key="4">
    <source>
        <dbReference type="Proteomes" id="UP001603857"/>
    </source>
</evidence>
<dbReference type="PANTHER" id="PTHR47926:SF347">
    <property type="entry name" value="PENTATRICOPEPTIDE REPEAT-CONTAINING PROTEIN"/>
    <property type="match status" value="1"/>
</dbReference>
<dbReference type="AlphaFoldDB" id="A0ABD1LUQ1"/>
<keyword evidence="4" id="KW-1185">Reference proteome</keyword>
<dbReference type="Pfam" id="PF13041">
    <property type="entry name" value="PPR_2"/>
    <property type="match status" value="1"/>
</dbReference>
<evidence type="ECO:0008006" key="5">
    <source>
        <dbReference type="Google" id="ProtNLM"/>
    </source>
</evidence>
<evidence type="ECO:0000256" key="1">
    <source>
        <dbReference type="ARBA" id="ARBA00022737"/>
    </source>
</evidence>
<dbReference type="InterPro" id="IPR011990">
    <property type="entry name" value="TPR-like_helical_dom_sf"/>
</dbReference>
<comment type="caution">
    <text evidence="3">The sequence shown here is derived from an EMBL/GenBank/DDBJ whole genome shotgun (WGS) entry which is preliminary data.</text>
</comment>
<accession>A0ABD1LUQ1</accession>
<sequence length="157" mass="17648">MIEAGVYPDEFTFVKLLGASSFLRVRMDYWKLLQPQLIRFDVEMSLVLKTTVLICMQRNALDEMYKKCSHTTTYGVKVFRGIASPNVITWTSLAAGFIEHDLEEETFQLFADMQAAGVQPNSFTLSTILGACTEMNSLTLTMKLLGMLLLMLMLEGG</sequence>
<proteinExistence type="predicted"/>
<protein>
    <recommendedName>
        <fullName evidence="5">Pentatricopeptide repeat-containing protein</fullName>
    </recommendedName>
</protein>
<evidence type="ECO:0000256" key="2">
    <source>
        <dbReference type="PROSITE-ProRule" id="PRU00708"/>
    </source>
</evidence>
<dbReference type="Proteomes" id="UP001603857">
    <property type="component" value="Unassembled WGS sequence"/>
</dbReference>
<evidence type="ECO:0000313" key="3">
    <source>
        <dbReference type="EMBL" id="KAL2327239.1"/>
    </source>
</evidence>
<dbReference type="PANTHER" id="PTHR47926">
    <property type="entry name" value="PENTATRICOPEPTIDE REPEAT-CONTAINING PROTEIN"/>
    <property type="match status" value="1"/>
</dbReference>
<dbReference type="EMBL" id="JBGMDY010000007">
    <property type="protein sequence ID" value="KAL2327239.1"/>
    <property type="molecule type" value="Genomic_DNA"/>
</dbReference>
<gene>
    <name evidence="3" type="ORF">Fmac_020666</name>
</gene>
<dbReference type="InterPro" id="IPR002885">
    <property type="entry name" value="PPR_rpt"/>
</dbReference>